<dbReference type="InterPro" id="IPR051599">
    <property type="entry name" value="Cell_Envelope_Assoc"/>
</dbReference>
<accession>A0AAE3GNI7</accession>
<evidence type="ECO:0000256" key="1">
    <source>
        <dbReference type="SAM" id="Phobius"/>
    </source>
</evidence>
<dbReference type="GO" id="GO:0005886">
    <property type="term" value="C:plasma membrane"/>
    <property type="evidence" value="ECO:0007669"/>
    <property type="project" value="TreeGrafter"/>
</dbReference>
<keyword evidence="1" id="KW-0812">Transmembrane</keyword>
<dbReference type="Pfam" id="PF02698">
    <property type="entry name" value="DUF218"/>
    <property type="match status" value="1"/>
</dbReference>
<organism evidence="3 4">
    <name type="scientific">Limnofasciculus baicalensis BBK-W-15</name>
    <dbReference type="NCBI Taxonomy" id="2699891"/>
    <lineage>
        <taxon>Bacteria</taxon>
        <taxon>Bacillati</taxon>
        <taxon>Cyanobacteriota</taxon>
        <taxon>Cyanophyceae</taxon>
        <taxon>Coleofasciculales</taxon>
        <taxon>Coleofasciculaceae</taxon>
        <taxon>Limnofasciculus</taxon>
        <taxon>Limnofasciculus baicalensis</taxon>
    </lineage>
</organism>
<dbReference type="Gene3D" id="3.40.50.620">
    <property type="entry name" value="HUPs"/>
    <property type="match status" value="1"/>
</dbReference>
<name>A0AAE3GNI7_9CYAN</name>
<dbReference type="GO" id="GO:0000270">
    <property type="term" value="P:peptidoglycan metabolic process"/>
    <property type="evidence" value="ECO:0007669"/>
    <property type="project" value="TreeGrafter"/>
</dbReference>
<dbReference type="GO" id="GO:0043164">
    <property type="term" value="P:Gram-negative-bacterium-type cell wall biogenesis"/>
    <property type="evidence" value="ECO:0007669"/>
    <property type="project" value="TreeGrafter"/>
</dbReference>
<reference evidence="3" key="1">
    <citation type="submission" date="2022-06" db="EMBL/GenBank/DDBJ databases">
        <title>New cyanobacteria of genus Symplocastrum in benthos of Lake Baikal.</title>
        <authorList>
            <person name="Sorokovikova E."/>
            <person name="Tikhonova I."/>
            <person name="Krasnopeev A."/>
            <person name="Evseev P."/>
            <person name="Gladkikh A."/>
            <person name="Belykh O."/>
        </authorList>
    </citation>
    <scope>NUCLEOTIDE SEQUENCE</scope>
    <source>
        <strain evidence="3">BBK-W-15</strain>
    </source>
</reference>
<proteinExistence type="predicted"/>
<dbReference type="CDD" id="cd06259">
    <property type="entry name" value="YdcF-like"/>
    <property type="match status" value="1"/>
</dbReference>
<protein>
    <submittedName>
        <fullName evidence="3">YdcF family protein</fullName>
    </submittedName>
</protein>
<evidence type="ECO:0000313" key="3">
    <source>
        <dbReference type="EMBL" id="MCP2727152.1"/>
    </source>
</evidence>
<evidence type="ECO:0000259" key="2">
    <source>
        <dbReference type="Pfam" id="PF02698"/>
    </source>
</evidence>
<comment type="caution">
    <text evidence="3">The sequence shown here is derived from an EMBL/GenBank/DDBJ whole genome shotgun (WGS) entry which is preliminary data.</text>
</comment>
<dbReference type="RefSeq" id="WP_254009969.1">
    <property type="nucleotide sequence ID" value="NZ_JAMZMM010000007.1"/>
</dbReference>
<dbReference type="PANTHER" id="PTHR30336">
    <property type="entry name" value="INNER MEMBRANE PROTEIN, PROBABLE PERMEASE"/>
    <property type="match status" value="1"/>
</dbReference>
<evidence type="ECO:0000313" key="4">
    <source>
        <dbReference type="Proteomes" id="UP001204953"/>
    </source>
</evidence>
<dbReference type="InterPro" id="IPR014729">
    <property type="entry name" value="Rossmann-like_a/b/a_fold"/>
</dbReference>
<dbReference type="Proteomes" id="UP001204953">
    <property type="component" value="Unassembled WGS sequence"/>
</dbReference>
<dbReference type="PANTHER" id="PTHR30336:SF4">
    <property type="entry name" value="ENVELOPE BIOGENESIS FACTOR ELYC"/>
    <property type="match status" value="1"/>
</dbReference>
<dbReference type="InterPro" id="IPR003848">
    <property type="entry name" value="DUF218"/>
</dbReference>
<sequence>MFLFFSKLLPLFIYPLGLACLLLVVALIMSWKRPQWVSLPVALALIILLISSNSWVANSIVQSLEWQEIPKASLPQADGIVVLGGATRSAFPPRPAPDLNEGGDRILYGAELYREGKAPVIIASGGRIEWRGGGPSESADMATILEMMGVPPAAILQDPTSLNTYENAVNVGKIMKKEGIRRILLVTSAMHMPRALKIFKRQGIDAIPAPTDFQVTQQEINESNNSLEATILSIVPDTQRLDKTTRSIKEYVGTFIYWLRGWV</sequence>
<feature type="domain" description="DUF218" evidence="2">
    <location>
        <begin position="78"/>
        <end position="253"/>
    </location>
</feature>
<dbReference type="EMBL" id="JAMZMM010000007">
    <property type="protein sequence ID" value="MCP2727152.1"/>
    <property type="molecule type" value="Genomic_DNA"/>
</dbReference>
<gene>
    <name evidence="3" type="ORF">NJ959_01515</name>
</gene>
<dbReference type="PROSITE" id="PS51257">
    <property type="entry name" value="PROKAR_LIPOPROTEIN"/>
    <property type="match status" value="1"/>
</dbReference>
<feature type="transmembrane region" description="Helical" evidence="1">
    <location>
        <begin position="36"/>
        <end position="56"/>
    </location>
</feature>
<feature type="transmembrane region" description="Helical" evidence="1">
    <location>
        <begin position="12"/>
        <end position="29"/>
    </location>
</feature>
<keyword evidence="1" id="KW-0472">Membrane</keyword>
<dbReference type="AlphaFoldDB" id="A0AAE3GNI7"/>
<keyword evidence="1" id="KW-1133">Transmembrane helix</keyword>
<keyword evidence="4" id="KW-1185">Reference proteome</keyword>